<proteinExistence type="predicted"/>
<evidence type="ECO:0000313" key="1">
    <source>
        <dbReference type="EMBL" id="KAE9403521.1"/>
    </source>
</evidence>
<accession>A0A6A4HZP8</accession>
<dbReference type="OrthoDB" id="3054003at2759"/>
<name>A0A6A4HZP8_9AGAR</name>
<dbReference type="Proteomes" id="UP000799118">
    <property type="component" value="Unassembled WGS sequence"/>
</dbReference>
<gene>
    <name evidence="1" type="ORF">BT96DRAFT_990182</name>
</gene>
<sequence length="192" mass="20961">MASNGAIPPPIPEVSTDLKFDRGVRVSWTPVKQRIINSLKTQGLVGYTDGTIPKPPHPISAPPITVTAPDGSTLTTTPLTTTAAATVVFLKNPSQEEWIFRNDCAKGIIESHIDDLPLLITDSDLKSAKELFDMLESVYGGKDGMQKVLTMRKLCSCIFTSSDSIDVFFKCLRDLCKESIKAGNKIDDSTFR</sequence>
<evidence type="ECO:0000313" key="2">
    <source>
        <dbReference type="Proteomes" id="UP000799118"/>
    </source>
</evidence>
<dbReference type="EMBL" id="ML769424">
    <property type="protein sequence ID" value="KAE9403521.1"/>
    <property type="molecule type" value="Genomic_DNA"/>
</dbReference>
<dbReference type="AlphaFoldDB" id="A0A6A4HZP8"/>
<protein>
    <submittedName>
        <fullName evidence="1">Uncharacterized protein</fullName>
    </submittedName>
</protein>
<reference evidence="1" key="1">
    <citation type="journal article" date="2019" name="Environ. Microbiol.">
        <title>Fungal ecological strategies reflected in gene transcription - a case study of two litter decomposers.</title>
        <authorList>
            <person name="Barbi F."/>
            <person name="Kohler A."/>
            <person name="Barry K."/>
            <person name="Baskaran P."/>
            <person name="Daum C."/>
            <person name="Fauchery L."/>
            <person name="Ihrmark K."/>
            <person name="Kuo A."/>
            <person name="LaButti K."/>
            <person name="Lipzen A."/>
            <person name="Morin E."/>
            <person name="Grigoriev I.V."/>
            <person name="Henrissat B."/>
            <person name="Lindahl B."/>
            <person name="Martin F."/>
        </authorList>
    </citation>
    <scope>NUCLEOTIDE SEQUENCE</scope>
    <source>
        <strain evidence="1">JB14</strain>
    </source>
</reference>
<organism evidence="1 2">
    <name type="scientific">Gymnopus androsaceus JB14</name>
    <dbReference type="NCBI Taxonomy" id="1447944"/>
    <lineage>
        <taxon>Eukaryota</taxon>
        <taxon>Fungi</taxon>
        <taxon>Dikarya</taxon>
        <taxon>Basidiomycota</taxon>
        <taxon>Agaricomycotina</taxon>
        <taxon>Agaricomycetes</taxon>
        <taxon>Agaricomycetidae</taxon>
        <taxon>Agaricales</taxon>
        <taxon>Marasmiineae</taxon>
        <taxon>Omphalotaceae</taxon>
        <taxon>Gymnopus</taxon>
    </lineage>
</organism>
<keyword evidence="2" id="KW-1185">Reference proteome</keyword>